<evidence type="ECO:0000313" key="2">
    <source>
        <dbReference type="EMBL" id="CAB3742831.1"/>
    </source>
</evidence>
<name>A0A6J5CUC3_9BURK</name>
<evidence type="ECO:0000256" key="1">
    <source>
        <dbReference type="SAM" id="MobiDB-lite"/>
    </source>
</evidence>
<sequence>MPDPEPPTRHIEQQPLPGHTENIPSDGSDERPENHRLEDAAPTAGPDTKPGTPPGSQSDADRTRAPD</sequence>
<gene>
    <name evidence="2" type="ORF">LMG22037_06637</name>
</gene>
<reference evidence="2 3" key="1">
    <citation type="submission" date="2020-04" db="EMBL/GenBank/DDBJ databases">
        <authorList>
            <person name="De Canck E."/>
        </authorList>
    </citation>
    <scope>NUCLEOTIDE SEQUENCE [LARGE SCALE GENOMIC DNA]</scope>
    <source>
        <strain evidence="2 3">LMG 22037</strain>
    </source>
</reference>
<dbReference type="RefSeq" id="WP_028361911.1">
    <property type="nucleotide sequence ID" value="NZ_CADFGL010000034.1"/>
</dbReference>
<evidence type="ECO:0008006" key="4">
    <source>
        <dbReference type="Google" id="ProtNLM"/>
    </source>
</evidence>
<protein>
    <recommendedName>
        <fullName evidence="4">MARCKS-like protein</fullName>
    </recommendedName>
</protein>
<proteinExistence type="predicted"/>
<dbReference type="AlphaFoldDB" id="A0A6J5CUC3"/>
<organism evidence="2 3">
    <name type="scientific">Paraburkholderia phenoliruptrix</name>
    <dbReference type="NCBI Taxonomy" id="252970"/>
    <lineage>
        <taxon>Bacteria</taxon>
        <taxon>Pseudomonadati</taxon>
        <taxon>Pseudomonadota</taxon>
        <taxon>Betaproteobacteria</taxon>
        <taxon>Burkholderiales</taxon>
        <taxon>Burkholderiaceae</taxon>
        <taxon>Paraburkholderia</taxon>
    </lineage>
</organism>
<feature type="compositionally biased region" description="Basic and acidic residues" evidence="1">
    <location>
        <begin position="28"/>
        <end position="39"/>
    </location>
</feature>
<evidence type="ECO:0000313" key="3">
    <source>
        <dbReference type="Proteomes" id="UP000494249"/>
    </source>
</evidence>
<feature type="compositionally biased region" description="Basic and acidic residues" evidence="1">
    <location>
        <begin position="1"/>
        <end position="12"/>
    </location>
</feature>
<dbReference type="EMBL" id="CADIKB010000092">
    <property type="protein sequence ID" value="CAB3742831.1"/>
    <property type="molecule type" value="Genomic_DNA"/>
</dbReference>
<feature type="region of interest" description="Disordered" evidence="1">
    <location>
        <begin position="1"/>
        <end position="67"/>
    </location>
</feature>
<dbReference type="Proteomes" id="UP000494249">
    <property type="component" value="Unassembled WGS sequence"/>
</dbReference>
<accession>A0A6J5CUC3</accession>